<keyword evidence="1" id="KW-0645">Protease</keyword>
<sequence length="307" mass="32996">MKRPLLWGLLLLATPSVAQDTLPFQRTLVRGRPLCLLWPVREYVYHLDPAGSARTPGDTEVAAIEASFDSWRRVSESCSDYQFRRGSDWRGPIAVGYDEKNPRSNYNIITFRETSCEDVAPREDACWGDESCGNKYTCWEIGEETLALTTSTYSIASGRVLDADIEMNASQPGGSAGHLFTTVDGPPCQGPPATDCVAVDLQNTMTHEIGHVVGLDHVANAGSTMAPTAPPGETRKRVVDSGSVAGFCSIYPRWQPPNQCVPRLDTGIVLLADGRGTGCASAPGTALSGVALAVLTLLRARRKSGGR</sequence>
<evidence type="ECO:0000256" key="5">
    <source>
        <dbReference type="SAM" id="SignalP"/>
    </source>
</evidence>
<dbReference type="Pfam" id="PF00413">
    <property type="entry name" value="Peptidase_M10"/>
    <property type="match status" value="1"/>
</dbReference>
<dbReference type="InterPro" id="IPR001818">
    <property type="entry name" value="Pept_M10_metallopeptidase"/>
</dbReference>
<dbReference type="GO" id="GO:0008237">
    <property type="term" value="F:metallopeptidase activity"/>
    <property type="evidence" value="ECO:0007669"/>
    <property type="project" value="UniProtKB-KW"/>
</dbReference>
<keyword evidence="8" id="KW-1185">Reference proteome</keyword>
<feature type="chain" id="PRO_5047191771" evidence="5">
    <location>
        <begin position="19"/>
        <end position="307"/>
    </location>
</feature>
<proteinExistence type="predicted"/>
<dbReference type="NCBIfam" id="NF041905">
    <property type="entry name" value="MXAN_2677_2678"/>
    <property type="match status" value="1"/>
</dbReference>
<dbReference type="InterPro" id="IPR017756">
    <property type="entry name" value="TM_Gly-Cys-Arg_CS"/>
</dbReference>
<feature type="signal peptide" evidence="5">
    <location>
        <begin position="1"/>
        <end position="18"/>
    </location>
</feature>
<dbReference type="NCBIfam" id="TIGR03382">
    <property type="entry name" value="GC_trans_RRR"/>
    <property type="match status" value="1"/>
</dbReference>
<keyword evidence="4" id="KW-0862">Zinc</keyword>
<keyword evidence="5" id="KW-0732">Signal</keyword>
<protein>
    <submittedName>
        <fullName evidence="7">Matrixin family metalloprotease</fullName>
    </submittedName>
</protein>
<feature type="domain" description="Peptidase M10 metallopeptidase" evidence="6">
    <location>
        <begin position="44"/>
        <end position="251"/>
    </location>
</feature>
<accession>A0ABX7NG43</accession>
<dbReference type="RefSeq" id="WP_206718191.1">
    <property type="nucleotide sequence ID" value="NZ_CP071091.1"/>
</dbReference>
<keyword evidence="3" id="KW-0378">Hydrolase</keyword>
<dbReference type="SUPFAM" id="SSF55486">
    <property type="entry name" value="Metalloproteases ('zincins'), catalytic domain"/>
    <property type="match status" value="1"/>
</dbReference>
<dbReference type="Gene3D" id="3.40.390.10">
    <property type="entry name" value="Collagenase (Catalytic Domain)"/>
    <property type="match status" value="1"/>
</dbReference>
<organism evidence="7 8">
    <name type="scientific">Myxococcus landrumensis</name>
    <dbReference type="NCBI Taxonomy" id="2813577"/>
    <lineage>
        <taxon>Bacteria</taxon>
        <taxon>Pseudomonadati</taxon>
        <taxon>Myxococcota</taxon>
        <taxon>Myxococcia</taxon>
        <taxon>Myxococcales</taxon>
        <taxon>Cystobacterineae</taxon>
        <taxon>Myxococcaceae</taxon>
        <taxon>Myxococcus</taxon>
    </lineage>
</organism>
<evidence type="ECO:0000256" key="4">
    <source>
        <dbReference type="ARBA" id="ARBA00022833"/>
    </source>
</evidence>
<reference evidence="7 8" key="1">
    <citation type="submission" date="2021-02" db="EMBL/GenBank/DDBJ databases">
        <title>De Novo genome assembly of isolated myxobacteria.</title>
        <authorList>
            <person name="Stevens D.C."/>
        </authorList>
    </citation>
    <scope>NUCLEOTIDE SEQUENCE [LARGE SCALE GENOMIC DNA]</scope>
    <source>
        <strain evidence="7 8">SCHIC003</strain>
    </source>
</reference>
<name>A0ABX7NG43_9BACT</name>
<keyword evidence="7" id="KW-0482">Metalloprotease</keyword>
<evidence type="ECO:0000313" key="7">
    <source>
        <dbReference type="EMBL" id="QSQ16537.1"/>
    </source>
</evidence>
<keyword evidence="2" id="KW-0479">Metal-binding</keyword>
<evidence type="ECO:0000256" key="2">
    <source>
        <dbReference type="ARBA" id="ARBA00022723"/>
    </source>
</evidence>
<gene>
    <name evidence="7" type="ORF">JY572_11030</name>
</gene>
<evidence type="ECO:0000259" key="6">
    <source>
        <dbReference type="Pfam" id="PF00413"/>
    </source>
</evidence>
<dbReference type="Proteomes" id="UP000663090">
    <property type="component" value="Chromosome"/>
</dbReference>
<dbReference type="InterPro" id="IPR024079">
    <property type="entry name" value="MetalloPept_cat_dom_sf"/>
</dbReference>
<evidence type="ECO:0000256" key="3">
    <source>
        <dbReference type="ARBA" id="ARBA00022801"/>
    </source>
</evidence>
<dbReference type="EMBL" id="CP071091">
    <property type="protein sequence ID" value="QSQ16537.1"/>
    <property type="molecule type" value="Genomic_DNA"/>
</dbReference>
<evidence type="ECO:0000256" key="1">
    <source>
        <dbReference type="ARBA" id="ARBA00022670"/>
    </source>
</evidence>
<evidence type="ECO:0000313" key="8">
    <source>
        <dbReference type="Proteomes" id="UP000663090"/>
    </source>
</evidence>